<organism evidence="13 14">
    <name type="scientific">Coccidioides immitis H538.4</name>
    <dbReference type="NCBI Taxonomy" id="396776"/>
    <lineage>
        <taxon>Eukaryota</taxon>
        <taxon>Fungi</taxon>
        <taxon>Dikarya</taxon>
        <taxon>Ascomycota</taxon>
        <taxon>Pezizomycotina</taxon>
        <taxon>Eurotiomycetes</taxon>
        <taxon>Eurotiomycetidae</taxon>
        <taxon>Onygenales</taxon>
        <taxon>Onygenaceae</taxon>
        <taxon>Coccidioides</taxon>
    </lineage>
</organism>
<evidence type="ECO:0000256" key="7">
    <source>
        <dbReference type="ARBA" id="ARBA00022741"/>
    </source>
</evidence>
<dbReference type="VEuPathDB" id="FungiDB:CIHG_04600"/>
<dbReference type="PANTHER" id="PTHR28213:SF1">
    <property type="entry name" value="IMP-SPECIFIC 5'-NUCLEOTIDASE 1"/>
    <property type="match status" value="1"/>
</dbReference>
<dbReference type="GO" id="GO:0009117">
    <property type="term" value="P:nucleotide metabolic process"/>
    <property type="evidence" value="ECO:0007669"/>
    <property type="project" value="UniProtKB-KW"/>
</dbReference>
<dbReference type="Proteomes" id="UP000054563">
    <property type="component" value="Unassembled WGS sequence"/>
</dbReference>
<comment type="subunit">
    <text evidence="3">Homotetramer.</text>
</comment>
<dbReference type="GO" id="GO:0006190">
    <property type="term" value="P:inosine salvage"/>
    <property type="evidence" value="ECO:0007669"/>
    <property type="project" value="InterPro"/>
</dbReference>
<dbReference type="InterPro" id="IPR009453">
    <property type="entry name" value="ISN1"/>
</dbReference>
<evidence type="ECO:0000256" key="11">
    <source>
        <dbReference type="ARBA" id="ARBA00023080"/>
    </source>
</evidence>
<evidence type="ECO:0000313" key="13">
    <source>
        <dbReference type="EMBL" id="KMU86811.1"/>
    </source>
</evidence>
<dbReference type="GO" id="GO:0005524">
    <property type="term" value="F:ATP binding"/>
    <property type="evidence" value="ECO:0007669"/>
    <property type="project" value="UniProtKB-KW"/>
</dbReference>
<keyword evidence="8" id="KW-0378">Hydrolase</keyword>
<keyword evidence="6" id="KW-0479">Metal-binding</keyword>
<evidence type="ECO:0000256" key="4">
    <source>
        <dbReference type="ARBA" id="ARBA00012894"/>
    </source>
</evidence>
<dbReference type="GO" id="GO:0000287">
    <property type="term" value="F:magnesium ion binding"/>
    <property type="evidence" value="ECO:0007669"/>
    <property type="project" value="InterPro"/>
</dbReference>
<dbReference type="GO" id="GO:0071592">
    <property type="term" value="P:nicotinic acid riboside biosynthetic process"/>
    <property type="evidence" value="ECO:0007669"/>
    <property type="project" value="TreeGrafter"/>
</dbReference>
<sequence>MIPTCIVFRTKVADCKDREPTLASVKIRLFAAVAVITSVSVCPNIAENDDPVPGGVLIGETNFIGNQIEWIKVQYSPFALLRGSMLSLSLRDYLLFPLCCTPSRLLHTRTQPKPAHIAERTHNRYVEIMRDVEHLVNEHIEHQLSGRNGRSTLGMLIPSVGTFFTPLLLEEAFKYQDKKRFISSRRFVPPSFNDIRLTLNTAQLMGLVHRSQVQLITFDGDVTLYEDGASLTPDNEVISRIIRLLRQDKQVGIVTAAGYTSADKYYERLHGLLDMVHSTTELTPAQKKCLIILGGESNFMFEFDPSSPHRLKWVPRSQWLLDEMKGWTERDIKELLDVAEAALRDCVSNLNLPASILRKERAVGIYPLQGHKMHREQLEETVLVAQQRVETSPVGRRLPFCAFNGGSDVFVDIGDKSWGVLCCQSFFGGIDRSKTLHIGDQFLSAGANDFKARLACTTAWVSNPGETVQLLDELATLEGVK</sequence>
<comment type="cofactor">
    <cofactor evidence="1">
        <name>Mg(2+)</name>
        <dbReference type="ChEBI" id="CHEBI:18420"/>
    </cofactor>
</comment>
<evidence type="ECO:0000256" key="6">
    <source>
        <dbReference type="ARBA" id="ARBA00022723"/>
    </source>
</evidence>
<keyword evidence="9" id="KW-0067">ATP-binding</keyword>
<keyword evidence="11" id="KW-0546">Nucleotide metabolism</keyword>
<name>A0A0J8RQA1_COCIT</name>
<protein>
    <recommendedName>
        <fullName evidence="5">IMP-specific 5'-nucleotidase 1</fullName>
        <ecNumber evidence="4">3.1.3.99</ecNumber>
    </recommendedName>
</protein>
<comment type="catalytic activity">
    <reaction evidence="12">
        <text>IMP + H2O = inosine + phosphate</text>
        <dbReference type="Rhea" id="RHEA:27718"/>
        <dbReference type="ChEBI" id="CHEBI:15377"/>
        <dbReference type="ChEBI" id="CHEBI:17596"/>
        <dbReference type="ChEBI" id="CHEBI:43474"/>
        <dbReference type="ChEBI" id="CHEBI:58053"/>
        <dbReference type="EC" id="3.1.3.99"/>
    </reaction>
</comment>
<dbReference type="Pfam" id="PF06437">
    <property type="entry name" value="ISN1"/>
    <property type="match status" value="1"/>
</dbReference>
<evidence type="ECO:0000256" key="2">
    <source>
        <dbReference type="ARBA" id="ARBA00005307"/>
    </source>
</evidence>
<evidence type="ECO:0000256" key="5">
    <source>
        <dbReference type="ARBA" id="ARBA00015544"/>
    </source>
</evidence>
<evidence type="ECO:0000256" key="10">
    <source>
        <dbReference type="ARBA" id="ARBA00022842"/>
    </source>
</evidence>
<dbReference type="GO" id="GO:0008253">
    <property type="term" value="F:5'-nucleotidase activity"/>
    <property type="evidence" value="ECO:0007669"/>
    <property type="project" value="InterPro"/>
</dbReference>
<dbReference type="OrthoDB" id="185373at2759"/>
<evidence type="ECO:0000256" key="8">
    <source>
        <dbReference type="ARBA" id="ARBA00022801"/>
    </source>
</evidence>
<evidence type="ECO:0000313" key="14">
    <source>
        <dbReference type="Proteomes" id="UP000054563"/>
    </source>
</evidence>
<comment type="similarity">
    <text evidence="2">Belongs to the ISN1 family.</text>
</comment>
<gene>
    <name evidence="13" type="ORF">CIHG_04600</name>
</gene>
<evidence type="ECO:0000256" key="9">
    <source>
        <dbReference type="ARBA" id="ARBA00022840"/>
    </source>
</evidence>
<evidence type="ECO:0000256" key="3">
    <source>
        <dbReference type="ARBA" id="ARBA00011881"/>
    </source>
</evidence>
<proteinExistence type="inferred from homology"/>
<dbReference type="GO" id="GO:0071590">
    <property type="term" value="P:nicotinamide riboside biosynthetic process"/>
    <property type="evidence" value="ECO:0007669"/>
    <property type="project" value="TreeGrafter"/>
</dbReference>
<dbReference type="InterPro" id="IPR036412">
    <property type="entry name" value="HAD-like_sf"/>
</dbReference>
<dbReference type="EC" id="3.1.3.99" evidence="4"/>
<reference evidence="14" key="1">
    <citation type="journal article" date="2010" name="Genome Res.">
        <title>Population genomic sequencing of Coccidioides fungi reveals recent hybridization and transposon control.</title>
        <authorList>
            <person name="Neafsey D.E."/>
            <person name="Barker B.M."/>
            <person name="Sharpton T.J."/>
            <person name="Stajich J.E."/>
            <person name="Park D.J."/>
            <person name="Whiston E."/>
            <person name="Hung C.-Y."/>
            <person name="McMahan C."/>
            <person name="White J."/>
            <person name="Sykes S."/>
            <person name="Heiman D."/>
            <person name="Young S."/>
            <person name="Zeng Q."/>
            <person name="Abouelleil A."/>
            <person name="Aftuck L."/>
            <person name="Bessette D."/>
            <person name="Brown A."/>
            <person name="FitzGerald M."/>
            <person name="Lui A."/>
            <person name="Macdonald J.P."/>
            <person name="Priest M."/>
            <person name="Orbach M.J."/>
            <person name="Galgiani J.N."/>
            <person name="Kirkland T.N."/>
            <person name="Cole G.T."/>
            <person name="Birren B.W."/>
            <person name="Henn M.R."/>
            <person name="Taylor J.W."/>
            <person name="Rounsley S.D."/>
        </authorList>
    </citation>
    <scope>NUCLEOTIDE SEQUENCE [LARGE SCALE GENOMIC DNA]</scope>
    <source>
        <strain evidence="14">H538.4</strain>
    </source>
</reference>
<dbReference type="STRING" id="396776.A0A0J8RQA1"/>
<dbReference type="EMBL" id="DS016994">
    <property type="protein sequence ID" value="KMU86811.1"/>
    <property type="molecule type" value="Genomic_DNA"/>
</dbReference>
<dbReference type="SUPFAM" id="SSF56784">
    <property type="entry name" value="HAD-like"/>
    <property type="match status" value="1"/>
</dbReference>
<keyword evidence="10" id="KW-0460">Magnesium</keyword>
<evidence type="ECO:0000256" key="12">
    <source>
        <dbReference type="ARBA" id="ARBA00047413"/>
    </source>
</evidence>
<dbReference type="AlphaFoldDB" id="A0A0J8RQA1"/>
<dbReference type="PANTHER" id="PTHR28213">
    <property type="entry name" value="IMP-SPECIFIC 5'-NUCLEOTIDASE 1"/>
    <property type="match status" value="1"/>
</dbReference>
<evidence type="ECO:0000256" key="1">
    <source>
        <dbReference type="ARBA" id="ARBA00001946"/>
    </source>
</evidence>
<accession>A0A0J8RQA1</accession>
<keyword evidence="7" id="KW-0547">Nucleotide-binding</keyword>